<evidence type="ECO:0000313" key="2">
    <source>
        <dbReference type="Proteomes" id="UP001227268"/>
    </source>
</evidence>
<dbReference type="EMBL" id="JASBWT010000015">
    <property type="protein sequence ID" value="KAJ9098243.1"/>
    <property type="molecule type" value="Genomic_DNA"/>
</dbReference>
<dbReference type="Proteomes" id="UP001227268">
    <property type="component" value="Unassembled WGS sequence"/>
</dbReference>
<keyword evidence="1" id="KW-0560">Oxidoreductase</keyword>
<evidence type="ECO:0000313" key="1">
    <source>
        <dbReference type="EMBL" id="KAJ9098243.1"/>
    </source>
</evidence>
<sequence length="183" mass="21695">MRAYVYDDIPGDQRKPHDSGENVDLEQLKELGVLYWQIPQQDGWEREIDKVAKERDYKNRDVINVTREGLGEAYESKIKGFFEEHLHEDEEIRYILDGSGFFDVRDQTDKRWVRIAMNAGDLVVLPAGIYHRFTLDEQDKIKAMRLFKDEPKWVPHNRSQDTEENMYRKEYLRTVSPMASPSI</sequence>
<organism evidence="1 2">
    <name type="scientific">Naganishia friedmannii</name>
    <dbReference type="NCBI Taxonomy" id="89922"/>
    <lineage>
        <taxon>Eukaryota</taxon>
        <taxon>Fungi</taxon>
        <taxon>Dikarya</taxon>
        <taxon>Basidiomycota</taxon>
        <taxon>Agaricomycotina</taxon>
        <taxon>Tremellomycetes</taxon>
        <taxon>Filobasidiales</taxon>
        <taxon>Filobasidiaceae</taxon>
        <taxon>Naganishia</taxon>
    </lineage>
</organism>
<proteinExistence type="predicted"/>
<accession>A0ACC2VFV1</accession>
<comment type="caution">
    <text evidence="1">The sequence shown here is derived from an EMBL/GenBank/DDBJ whole genome shotgun (WGS) entry which is preliminary data.</text>
</comment>
<protein>
    <submittedName>
        <fullName evidence="1">Acireductone dioxygenase 1</fullName>
    </submittedName>
</protein>
<keyword evidence="2" id="KW-1185">Reference proteome</keyword>
<reference evidence="1" key="1">
    <citation type="submission" date="2023-04" db="EMBL/GenBank/DDBJ databases">
        <title>Draft Genome sequencing of Naganishia species isolated from polar environments using Oxford Nanopore Technology.</title>
        <authorList>
            <person name="Leo P."/>
            <person name="Venkateswaran K."/>
        </authorList>
    </citation>
    <scope>NUCLEOTIDE SEQUENCE</scope>
    <source>
        <strain evidence="1">MNA-CCFEE 5423</strain>
    </source>
</reference>
<keyword evidence="1" id="KW-0223">Dioxygenase</keyword>
<gene>
    <name evidence="1" type="primary">ADI11</name>
    <name evidence="1" type="ORF">QFC21_004572</name>
</gene>
<name>A0ACC2VFV1_9TREE</name>